<gene>
    <name evidence="2" type="ORF">BpHYR1_047094</name>
</gene>
<dbReference type="AlphaFoldDB" id="A0A3M7Q865"/>
<proteinExistence type="predicted"/>
<feature type="signal peptide" evidence="1">
    <location>
        <begin position="1"/>
        <end position="22"/>
    </location>
</feature>
<dbReference type="Proteomes" id="UP000276133">
    <property type="component" value="Unassembled WGS sequence"/>
</dbReference>
<evidence type="ECO:0000313" key="2">
    <source>
        <dbReference type="EMBL" id="RNA07647.1"/>
    </source>
</evidence>
<dbReference type="OrthoDB" id="10475684at2759"/>
<organism evidence="2 3">
    <name type="scientific">Brachionus plicatilis</name>
    <name type="common">Marine rotifer</name>
    <name type="synonym">Brachionus muelleri</name>
    <dbReference type="NCBI Taxonomy" id="10195"/>
    <lineage>
        <taxon>Eukaryota</taxon>
        <taxon>Metazoa</taxon>
        <taxon>Spiralia</taxon>
        <taxon>Gnathifera</taxon>
        <taxon>Rotifera</taxon>
        <taxon>Eurotatoria</taxon>
        <taxon>Monogononta</taxon>
        <taxon>Pseudotrocha</taxon>
        <taxon>Ploima</taxon>
        <taxon>Brachionidae</taxon>
        <taxon>Brachionus</taxon>
    </lineage>
</organism>
<keyword evidence="3" id="KW-1185">Reference proteome</keyword>
<sequence>MKTHQDALFIVMITLLFSFSKGTEVQKICRDDTAPFRLSCISNTGVSIQSVSVQFTSNNTINKECETLIFYNITENTRPFQDMCNRASDRSMCILDQGYVISLFQPSSVPPNIYMIPIRLLFIYDCLEIIALDNTCNLKKSLIAEIL</sequence>
<dbReference type="EMBL" id="REGN01006974">
    <property type="protein sequence ID" value="RNA07647.1"/>
    <property type="molecule type" value="Genomic_DNA"/>
</dbReference>
<accession>A0A3M7Q865</accession>
<evidence type="ECO:0000313" key="3">
    <source>
        <dbReference type="Proteomes" id="UP000276133"/>
    </source>
</evidence>
<comment type="caution">
    <text evidence="2">The sequence shown here is derived from an EMBL/GenBank/DDBJ whole genome shotgun (WGS) entry which is preliminary data.</text>
</comment>
<feature type="chain" id="PRO_5018152861" evidence="1">
    <location>
        <begin position="23"/>
        <end position="147"/>
    </location>
</feature>
<keyword evidence="1" id="KW-0732">Signal</keyword>
<name>A0A3M7Q865_BRAPC</name>
<evidence type="ECO:0000256" key="1">
    <source>
        <dbReference type="SAM" id="SignalP"/>
    </source>
</evidence>
<protein>
    <submittedName>
        <fullName evidence="2">Uncharacterized protein</fullName>
    </submittedName>
</protein>
<reference evidence="2 3" key="1">
    <citation type="journal article" date="2018" name="Sci. Rep.">
        <title>Genomic signatures of local adaptation to the degree of environmental predictability in rotifers.</title>
        <authorList>
            <person name="Franch-Gras L."/>
            <person name="Hahn C."/>
            <person name="Garcia-Roger E.M."/>
            <person name="Carmona M.J."/>
            <person name="Serra M."/>
            <person name="Gomez A."/>
        </authorList>
    </citation>
    <scope>NUCLEOTIDE SEQUENCE [LARGE SCALE GENOMIC DNA]</scope>
    <source>
        <strain evidence="2">HYR1</strain>
    </source>
</reference>